<dbReference type="InterPro" id="IPR056511">
    <property type="entry name" value="IDM1_C"/>
</dbReference>
<feature type="compositionally biased region" description="Basic and acidic residues" evidence="7">
    <location>
        <begin position="1168"/>
        <end position="1181"/>
    </location>
</feature>
<name>A0AAV8TUB3_9ROSI</name>
<dbReference type="SUPFAM" id="SSF57903">
    <property type="entry name" value="FYVE/PHD zinc finger"/>
    <property type="match status" value="1"/>
</dbReference>
<dbReference type="InterPro" id="IPR016181">
    <property type="entry name" value="Acyl_CoA_acyltransferase"/>
</dbReference>
<dbReference type="GO" id="GO:0003714">
    <property type="term" value="F:transcription corepressor activity"/>
    <property type="evidence" value="ECO:0007669"/>
    <property type="project" value="InterPro"/>
</dbReference>
<dbReference type="GO" id="GO:0016747">
    <property type="term" value="F:acyltransferase activity, transferring groups other than amino-acyl groups"/>
    <property type="evidence" value="ECO:0007669"/>
    <property type="project" value="InterPro"/>
</dbReference>
<feature type="compositionally biased region" description="Polar residues" evidence="7">
    <location>
        <begin position="673"/>
        <end position="686"/>
    </location>
</feature>
<evidence type="ECO:0000256" key="6">
    <source>
        <dbReference type="PROSITE-ProRule" id="PRU00146"/>
    </source>
</evidence>
<dbReference type="PANTHER" id="PTHR46309">
    <property type="entry name" value="PHD FINGER PROTEIN 12"/>
    <property type="match status" value="1"/>
</dbReference>
<dbReference type="CDD" id="cd15532">
    <property type="entry name" value="PHD2_CHD_II"/>
    <property type="match status" value="1"/>
</dbReference>
<dbReference type="SUPFAM" id="SSF55729">
    <property type="entry name" value="Acyl-CoA N-acyltransferases (Nat)"/>
    <property type="match status" value="1"/>
</dbReference>
<feature type="compositionally biased region" description="Basic residues" evidence="7">
    <location>
        <begin position="693"/>
        <end position="703"/>
    </location>
</feature>
<proteinExistence type="predicted"/>
<dbReference type="InterPro" id="IPR014002">
    <property type="entry name" value="Agenet_dom_plant"/>
</dbReference>
<dbReference type="CDD" id="cd20405">
    <property type="entry name" value="Tudor_Agenet_AtDUF_rpt1_3"/>
    <property type="match status" value="1"/>
</dbReference>
<keyword evidence="11" id="KW-1185">Reference proteome</keyword>
<organism evidence="10 11">
    <name type="scientific">Erythroxylum novogranatense</name>
    <dbReference type="NCBI Taxonomy" id="1862640"/>
    <lineage>
        <taxon>Eukaryota</taxon>
        <taxon>Viridiplantae</taxon>
        <taxon>Streptophyta</taxon>
        <taxon>Embryophyta</taxon>
        <taxon>Tracheophyta</taxon>
        <taxon>Spermatophyta</taxon>
        <taxon>Magnoliopsida</taxon>
        <taxon>eudicotyledons</taxon>
        <taxon>Gunneridae</taxon>
        <taxon>Pentapetalae</taxon>
        <taxon>rosids</taxon>
        <taxon>fabids</taxon>
        <taxon>Malpighiales</taxon>
        <taxon>Erythroxylaceae</taxon>
        <taxon>Erythroxylum</taxon>
    </lineage>
</organism>
<dbReference type="Pfam" id="PF05641">
    <property type="entry name" value="Agenet"/>
    <property type="match status" value="1"/>
</dbReference>
<evidence type="ECO:0000256" key="4">
    <source>
        <dbReference type="ARBA" id="ARBA00022833"/>
    </source>
</evidence>
<dbReference type="PANTHER" id="PTHR46309:SF12">
    <property type="entry name" value="GB|AAC80581.1"/>
    <property type="match status" value="1"/>
</dbReference>
<dbReference type="SMART" id="SM00249">
    <property type="entry name" value="PHD"/>
    <property type="match status" value="2"/>
</dbReference>
<evidence type="ECO:0000256" key="7">
    <source>
        <dbReference type="SAM" id="MobiDB-lite"/>
    </source>
</evidence>
<evidence type="ECO:0000313" key="11">
    <source>
        <dbReference type="Proteomes" id="UP001159364"/>
    </source>
</evidence>
<dbReference type="Proteomes" id="UP001159364">
    <property type="component" value="Linkage Group LG03"/>
</dbReference>
<dbReference type="PROSITE" id="PS51186">
    <property type="entry name" value="GNAT"/>
    <property type="match status" value="1"/>
</dbReference>
<dbReference type="Pfam" id="PF00628">
    <property type="entry name" value="PHD"/>
    <property type="match status" value="1"/>
</dbReference>
<feature type="region of interest" description="Disordered" evidence="7">
    <location>
        <begin position="672"/>
        <end position="705"/>
    </location>
</feature>
<keyword evidence="4" id="KW-0862">Zinc</keyword>
<evidence type="ECO:0000256" key="5">
    <source>
        <dbReference type="ARBA" id="ARBA00023242"/>
    </source>
</evidence>
<dbReference type="PROSITE" id="PS50016">
    <property type="entry name" value="ZF_PHD_2"/>
    <property type="match status" value="1"/>
</dbReference>
<sequence>MALSLEGQGSSKKRRRKSIRRSLSVGDKVEVRSVEEGFHGSWHAGTITACSKQNWNVKYFVQYDNLLADDGSKHLEESLSVFLLWNDINVNGENGCNYRGRIRPFPPQLEFSKYNFAYGMCVDANYKDGWWEGVIFDHEEGSEERKILFPDLGDELIIHVSALRITQDWNEIEYMWKPRGMWLFLELIEKYERRNYMSVSVKQLWFDLRDRKGFQELGDWTSSLKVLWEELLLDTLNDNLLIVLNNLSRVIGLPGSMQQLKIVKPVTDPKMYTETESLETCVLVPSKNAPESNMVLKANGLTGQSIQRELNAEPVKSLWPSDISNSELQFETMYVQPQSFDLLPLNLDGGSVVNSMTNDEGISGSDCNNLTRRYSSPVCSKTPWLPAGPDLVPGPEFCPEAVVKYTQRSKGICRESLKIDVRKHLLYQKWKISFMRDKSSVRLRYTSPDGKHYFSLRQVCLALTEHDEEFLCPTFLDKEKTPQSAPGEPLTTLSAPLPDNHNHCCYRARIPSDADIHVEQPEYCPEAIVFWYNFGYEERLRSKNEKGAIRHMTSRARKHLSAVGWKFWYAKRNGRQELRYVSPRGKCYNSLRIACKDAIDQKASEDMTSCSMPKEDLAIRGQSSPPSKIDIQMSKDLCLECSFALPLRKSTELHKSRAERIVKVGKKRKGSNLFESETSSHLQNGRIQELQRGRRRRRRRSKQTSKMIIGPLNHKKFPQSTHMLRSGKRVQQIVVPNASHRCPRTVLSWLINNNILLPRAKVHYSMRKGGLPIAEGRVTLDGIKCTCCRKVYTLSGFEAHAGSKKHRPAANIFLEDGRSLLDCQKQMMSNFTIKHPKTVKGSWLQGENDYICSVCHYGGELILCDQCPSSFHKSCLGMEDIPDGDWFCPSCCCKVCGENKLKKDSKSFMDEYVLICAQCEHKYHMACTGNEGSDNRDNYRNENWFCSKKCKEIFLGLQELLGKPIAVGVDNLTWTLLKSIQDDGNNHDASDAEALTEMHSKLNVALDVMHECFEPVEEPQTGRDIVKDIIFCKGSKLNRLNFRGFYTVLLEKHDELITVATVRIYGEKVAEIPLIGTRFQYRRMGMCRMLMNVLEKKLMELGVQRLVLPAVHSVLNTWTGSFGFRKMTNCERLQFVDCTFLDFQETVMCHKQLMKSPPSESSLTRDLQPARDDGACRSRESVDMDRSSVVSEVFQVDQIEEIGIAEQGLVDISAGHGSSNNKSHQMNHTIHPANESSGSKVNVDFLIEHSDFQNRRIGDNNDTSTFDKGSSGRSNDILKCYQRRKILVCQH</sequence>
<evidence type="ECO:0008006" key="12">
    <source>
        <dbReference type="Google" id="ProtNLM"/>
    </source>
</evidence>
<comment type="subcellular location">
    <subcellularLocation>
        <location evidence="1">Nucleus</location>
    </subcellularLocation>
</comment>
<dbReference type="Pfam" id="PF22970">
    <property type="entry name" value="DUF7028"/>
    <property type="match status" value="2"/>
</dbReference>
<keyword evidence="3 6" id="KW-0863">Zinc-finger</keyword>
<evidence type="ECO:0000256" key="3">
    <source>
        <dbReference type="ARBA" id="ARBA00022771"/>
    </source>
</evidence>
<dbReference type="Pfam" id="PF23209">
    <property type="entry name" value="IDM1_C"/>
    <property type="match status" value="1"/>
</dbReference>
<keyword evidence="2" id="KW-0479">Metal-binding</keyword>
<dbReference type="InterPro" id="IPR013083">
    <property type="entry name" value="Znf_RING/FYVE/PHD"/>
</dbReference>
<dbReference type="GO" id="GO:0008270">
    <property type="term" value="F:zinc ion binding"/>
    <property type="evidence" value="ECO:0007669"/>
    <property type="project" value="UniProtKB-KW"/>
</dbReference>
<evidence type="ECO:0000256" key="1">
    <source>
        <dbReference type="ARBA" id="ARBA00004123"/>
    </source>
</evidence>
<evidence type="ECO:0000313" key="10">
    <source>
        <dbReference type="EMBL" id="KAJ8769778.1"/>
    </source>
</evidence>
<feature type="domain" description="PHD-type" evidence="8">
    <location>
        <begin position="849"/>
        <end position="894"/>
    </location>
</feature>
<evidence type="ECO:0000259" key="8">
    <source>
        <dbReference type="PROSITE" id="PS50016"/>
    </source>
</evidence>
<dbReference type="GO" id="GO:0005634">
    <property type="term" value="C:nucleus"/>
    <property type="evidence" value="ECO:0007669"/>
    <property type="project" value="UniProtKB-SubCell"/>
</dbReference>
<gene>
    <name evidence="10" type="ORF">K2173_007638</name>
</gene>
<dbReference type="GO" id="GO:0006357">
    <property type="term" value="P:regulation of transcription by RNA polymerase II"/>
    <property type="evidence" value="ECO:0007669"/>
    <property type="project" value="TreeGrafter"/>
</dbReference>
<reference evidence="10 11" key="1">
    <citation type="submission" date="2021-09" db="EMBL/GenBank/DDBJ databases">
        <title>Genomic insights and catalytic innovation underlie evolution of tropane alkaloids biosynthesis.</title>
        <authorList>
            <person name="Wang Y.-J."/>
            <person name="Tian T."/>
            <person name="Huang J.-P."/>
            <person name="Huang S.-X."/>
        </authorList>
    </citation>
    <scope>NUCLEOTIDE SEQUENCE [LARGE SCALE GENOMIC DNA]</scope>
    <source>
        <strain evidence="10">KIB-2018</strain>
        <tissue evidence="10">Leaf</tissue>
    </source>
</reference>
<dbReference type="InterPro" id="IPR054292">
    <property type="entry name" value="DUF7028"/>
</dbReference>
<dbReference type="Gene3D" id="3.40.630.30">
    <property type="match status" value="1"/>
</dbReference>
<keyword evidence="5" id="KW-0539">Nucleus</keyword>
<dbReference type="InterPro" id="IPR000182">
    <property type="entry name" value="GNAT_dom"/>
</dbReference>
<evidence type="ECO:0000256" key="2">
    <source>
        <dbReference type="ARBA" id="ARBA00022723"/>
    </source>
</evidence>
<dbReference type="CDD" id="cd04301">
    <property type="entry name" value="NAT_SF"/>
    <property type="match status" value="1"/>
</dbReference>
<dbReference type="EMBL" id="JAIWQS010000003">
    <property type="protein sequence ID" value="KAJ8769778.1"/>
    <property type="molecule type" value="Genomic_DNA"/>
</dbReference>
<dbReference type="InterPro" id="IPR001965">
    <property type="entry name" value="Znf_PHD"/>
</dbReference>
<dbReference type="InterPro" id="IPR011011">
    <property type="entry name" value="Znf_FYVE_PHD"/>
</dbReference>
<feature type="domain" description="N-acetyltransferase" evidence="9">
    <location>
        <begin position="990"/>
        <end position="1142"/>
    </location>
</feature>
<dbReference type="Gene3D" id="3.30.40.10">
    <property type="entry name" value="Zinc/RING finger domain, C3HC4 (zinc finger)"/>
    <property type="match status" value="2"/>
</dbReference>
<dbReference type="InterPro" id="IPR042163">
    <property type="entry name" value="PHF12"/>
</dbReference>
<protein>
    <recommendedName>
        <fullName evidence="12">PHD finger transcription factor</fullName>
    </recommendedName>
</protein>
<feature type="region of interest" description="Disordered" evidence="7">
    <location>
        <begin position="1155"/>
        <end position="1181"/>
    </location>
</feature>
<dbReference type="Pfam" id="PF16135">
    <property type="entry name" value="TDBD"/>
    <property type="match status" value="1"/>
</dbReference>
<dbReference type="InterPro" id="IPR008395">
    <property type="entry name" value="Agenet-like_dom"/>
</dbReference>
<dbReference type="SMART" id="SM00743">
    <property type="entry name" value="Agenet"/>
    <property type="match status" value="2"/>
</dbReference>
<evidence type="ECO:0000259" key="9">
    <source>
        <dbReference type="PROSITE" id="PS51186"/>
    </source>
</evidence>
<comment type="caution">
    <text evidence="10">The sequence shown here is derived from an EMBL/GenBank/DDBJ whole genome shotgun (WGS) entry which is preliminary data.</text>
</comment>
<dbReference type="InterPro" id="IPR019787">
    <property type="entry name" value="Znf_PHD-finger"/>
</dbReference>
<dbReference type="InterPro" id="IPR032308">
    <property type="entry name" value="TDBD"/>
</dbReference>
<accession>A0AAV8TUB3</accession>